<reference evidence="1 2" key="1">
    <citation type="submission" date="2008-05" db="EMBL/GenBank/DDBJ databases">
        <authorList>
            <person name="Weber R.J."/>
            <person name="Jacobs-Sera D."/>
            <person name="Houtz J."/>
            <person name="Hendrix R.W."/>
            <person name="Hatfull G.H."/>
        </authorList>
    </citation>
    <scope>NUCLEOTIDE SEQUENCE [LARGE SCALE GENOMIC DNA]</scope>
</reference>
<protein>
    <submittedName>
        <fullName evidence="1">Uncharacterized protein</fullName>
    </submittedName>
</protein>
<dbReference type="OrthoDB" id="28360at10239"/>
<dbReference type="RefSeq" id="YP_002003384.1">
    <property type="nucleotide sequence ID" value="NC_011039.1"/>
</dbReference>
<gene>
    <name evidence="1" type="ORF">PREDATOR_26</name>
</gene>
<organism evidence="1 2">
    <name type="scientific">Mycobacterium phage Predator</name>
    <dbReference type="NCBI Taxonomy" id="543153"/>
    <lineage>
        <taxon>Viruses</taxon>
        <taxon>Duplodnaviria</taxon>
        <taxon>Heunggongvirae</taxon>
        <taxon>Uroviricota</taxon>
        <taxon>Caudoviricetes</taxon>
        <taxon>Predatorvirus</taxon>
        <taxon>Predatorvirus predator</taxon>
    </lineage>
</organism>
<keyword evidence="2" id="KW-1185">Reference proteome</keyword>
<evidence type="ECO:0000313" key="1">
    <source>
        <dbReference type="EMBL" id="ACF05123.1"/>
    </source>
</evidence>
<evidence type="ECO:0000313" key="2">
    <source>
        <dbReference type="Proteomes" id="UP000000621"/>
    </source>
</evidence>
<name>B3VM53_9CAUD</name>
<dbReference type="Proteomes" id="UP000000621">
    <property type="component" value="Segment"/>
</dbReference>
<proteinExistence type="predicted"/>
<accession>B3VM53</accession>
<dbReference type="KEGG" id="vg:6450080"/>
<dbReference type="EMBL" id="EU770222">
    <property type="protein sequence ID" value="ACF05123.1"/>
    <property type="molecule type" value="Genomic_DNA"/>
</dbReference>
<sequence length="65" mass="7518">MADIRCKSRKHGELTEQGSGILEIICTSRFCKETPNEVVRHRWDLGKLNSDGSIKLTETRRFKKI</sequence>